<dbReference type="Proteomes" id="UP000322530">
    <property type="component" value="Unassembled WGS sequence"/>
</dbReference>
<evidence type="ECO:0000313" key="2">
    <source>
        <dbReference type="Proteomes" id="UP000322530"/>
    </source>
</evidence>
<organism evidence="1 2">
    <name type="scientific">Dictyobacter arantiisoli</name>
    <dbReference type="NCBI Taxonomy" id="2014874"/>
    <lineage>
        <taxon>Bacteria</taxon>
        <taxon>Bacillati</taxon>
        <taxon>Chloroflexota</taxon>
        <taxon>Ktedonobacteria</taxon>
        <taxon>Ktedonobacterales</taxon>
        <taxon>Dictyobacteraceae</taxon>
        <taxon>Dictyobacter</taxon>
    </lineage>
</organism>
<gene>
    <name evidence="1" type="ORF">KDI_44750</name>
</gene>
<reference evidence="1 2" key="1">
    <citation type="submission" date="2019-01" db="EMBL/GenBank/DDBJ databases">
        <title>Draft genome sequence of Dictyobacter sp. Uno17.</title>
        <authorList>
            <person name="Wang C.M."/>
            <person name="Zheng Y."/>
            <person name="Sakai Y."/>
            <person name="Abe K."/>
            <person name="Yokota A."/>
            <person name="Yabe S."/>
        </authorList>
    </citation>
    <scope>NUCLEOTIDE SEQUENCE [LARGE SCALE GENOMIC DNA]</scope>
    <source>
        <strain evidence="1 2">Uno17</strain>
    </source>
</reference>
<evidence type="ECO:0000313" key="1">
    <source>
        <dbReference type="EMBL" id="GCF10911.1"/>
    </source>
</evidence>
<dbReference type="EMBL" id="BIXY01000087">
    <property type="protein sequence ID" value="GCF10911.1"/>
    <property type="molecule type" value="Genomic_DNA"/>
</dbReference>
<dbReference type="OrthoDB" id="9052589at2"/>
<keyword evidence="2" id="KW-1185">Reference proteome</keyword>
<sequence length="228" mass="27439">MKSEHKKWVEKNLSQNDLKKQIEDERYAEIIDYWFAKAKIDDWLLWTINVLYHGDITISGNSYYRLMELRNWLSSRIWSRLYPELDASFENFGNVLRDFLSLFQRYSTCESDGDQVRYEMVRFYRNAIGNPDQYQKSLSEYNLYKTLLVDLIFELTRAINYILEKFRQHIDPLYRLDEGLVLVGDDPFEAPYAAEYKDNERKLYPYPGIQQFQYDRKTRDIHCVVPAG</sequence>
<accession>A0A5A5TH65</accession>
<name>A0A5A5TH65_9CHLR</name>
<protein>
    <submittedName>
        <fullName evidence="1">Uncharacterized protein</fullName>
    </submittedName>
</protein>
<comment type="caution">
    <text evidence="1">The sequence shown here is derived from an EMBL/GenBank/DDBJ whole genome shotgun (WGS) entry which is preliminary data.</text>
</comment>
<proteinExistence type="predicted"/>
<dbReference type="RefSeq" id="WP_149403770.1">
    <property type="nucleotide sequence ID" value="NZ_BIXY01000087.1"/>
</dbReference>
<dbReference type="AlphaFoldDB" id="A0A5A5TH65"/>